<feature type="domain" description="Zinc finger/thioredoxin putative" evidence="3">
    <location>
        <begin position="1"/>
        <end position="36"/>
    </location>
</feature>
<feature type="compositionally biased region" description="Basic and acidic residues" evidence="1">
    <location>
        <begin position="94"/>
        <end position="116"/>
    </location>
</feature>
<dbReference type="AlphaFoldDB" id="A0A844YI89"/>
<dbReference type="EMBL" id="WTYN01000001">
    <property type="protein sequence ID" value="MXO62674.1"/>
    <property type="molecule type" value="Genomic_DNA"/>
</dbReference>
<dbReference type="OrthoDB" id="7159357at2"/>
<keyword evidence="2" id="KW-1133">Transmembrane helix</keyword>
<gene>
    <name evidence="4" type="ORF">GRI48_06580</name>
</gene>
<feature type="region of interest" description="Disordered" evidence="1">
    <location>
        <begin position="43"/>
        <end position="159"/>
    </location>
</feature>
<dbReference type="RefSeq" id="WP_160673116.1">
    <property type="nucleotide sequence ID" value="NZ_WTYN01000001.1"/>
</dbReference>
<sequence length="304" mass="32523">MIISCPACNTRYVVPDNAIGVEGRTVRCAKCKHSWFQEGASAEAVSEGDAVTRAATPPPAAPVPAPSPPPSSPPSSTPAAEPKPEPVSQPAGDFGHDAGADAKFETREPDPVDGDARPAVPPSGYVDEVEDTEPTVPSSYDAPDEDDYDEPSQFDYEPPFRARRNPIKIWTAAAVIFAALALGTGVAASYYGLPEWIPVQRPVFGVEQEDLQLDFPADQQDRRTLENGAEYFGASGTVTNVGSETRDVPPILIVLRDERDRIVYSWEVTPSKRTLAPGESVRIIEAVTDIPSAAAIAEIGWKPS</sequence>
<dbReference type="Proteomes" id="UP000445582">
    <property type="component" value="Unassembled WGS sequence"/>
</dbReference>
<accession>A0A844YI89</accession>
<dbReference type="InterPro" id="IPR011723">
    <property type="entry name" value="Znf/thioredoxin_put"/>
</dbReference>
<organism evidence="4 5">
    <name type="scientific">Qipengyuania oceanensis</name>
    <dbReference type="NCBI Taxonomy" id="1463597"/>
    <lineage>
        <taxon>Bacteria</taxon>
        <taxon>Pseudomonadati</taxon>
        <taxon>Pseudomonadota</taxon>
        <taxon>Alphaproteobacteria</taxon>
        <taxon>Sphingomonadales</taxon>
        <taxon>Erythrobacteraceae</taxon>
        <taxon>Qipengyuania</taxon>
    </lineage>
</organism>
<keyword evidence="5" id="KW-1185">Reference proteome</keyword>
<reference evidence="4 5" key="1">
    <citation type="submission" date="2019-12" db="EMBL/GenBank/DDBJ databases">
        <title>Genomic-based taxomic classification of the family Erythrobacteraceae.</title>
        <authorList>
            <person name="Xu L."/>
        </authorList>
    </citation>
    <scope>NUCLEOTIDE SEQUENCE [LARGE SCALE GENOMIC DNA]</scope>
    <source>
        <strain evidence="4 5">MCCC 1A09965</strain>
    </source>
</reference>
<evidence type="ECO:0000259" key="3">
    <source>
        <dbReference type="Pfam" id="PF13717"/>
    </source>
</evidence>
<evidence type="ECO:0000256" key="2">
    <source>
        <dbReference type="SAM" id="Phobius"/>
    </source>
</evidence>
<evidence type="ECO:0000256" key="1">
    <source>
        <dbReference type="SAM" id="MobiDB-lite"/>
    </source>
</evidence>
<keyword evidence="2" id="KW-0812">Transmembrane</keyword>
<feature type="compositionally biased region" description="Pro residues" evidence="1">
    <location>
        <begin position="56"/>
        <end position="76"/>
    </location>
</feature>
<dbReference type="NCBIfam" id="TIGR02098">
    <property type="entry name" value="MJ0042_CXXC"/>
    <property type="match status" value="1"/>
</dbReference>
<evidence type="ECO:0000313" key="5">
    <source>
        <dbReference type="Proteomes" id="UP000445582"/>
    </source>
</evidence>
<feature type="transmembrane region" description="Helical" evidence="2">
    <location>
        <begin position="169"/>
        <end position="193"/>
    </location>
</feature>
<protein>
    <submittedName>
        <fullName evidence="4">Thioredoxin</fullName>
    </submittedName>
</protein>
<evidence type="ECO:0000313" key="4">
    <source>
        <dbReference type="EMBL" id="MXO62674.1"/>
    </source>
</evidence>
<proteinExistence type="predicted"/>
<feature type="compositionally biased region" description="Acidic residues" evidence="1">
    <location>
        <begin position="142"/>
        <end position="152"/>
    </location>
</feature>
<comment type="caution">
    <text evidence="4">The sequence shown here is derived from an EMBL/GenBank/DDBJ whole genome shotgun (WGS) entry which is preliminary data.</text>
</comment>
<name>A0A844YI89_9SPHN</name>
<dbReference type="Pfam" id="PF13717">
    <property type="entry name" value="Zn_ribbon_4"/>
    <property type="match status" value="1"/>
</dbReference>
<keyword evidence="2" id="KW-0472">Membrane</keyword>